<evidence type="ECO:0000313" key="1">
    <source>
        <dbReference type="EMBL" id="JAH44604.1"/>
    </source>
</evidence>
<reference evidence="1" key="1">
    <citation type="submission" date="2014-11" db="EMBL/GenBank/DDBJ databases">
        <authorList>
            <person name="Amaro Gonzalez C."/>
        </authorList>
    </citation>
    <scope>NUCLEOTIDE SEQUENCE</scope>
</reference>
<dbReference type="AlphaFoldDB" id="A0A0E9STB0"/>
<dbReference type="EMBL" id="GBXM01063973">
    <property type="protein sequence ID" value="JAH44604.1"/>
    <property type="molecule type" value="Transcribed_RNA"/>
</dbReference>
<name>A0A0E9STB0_ANGAN</name>
<sequence>MVLHDPEYCQLKPFCIAVLSVSSKVFQWRKFENI</sequence>
<organism evidence="1">
    <name type="scientific">Anguilla anguilla</name>
    <name type="common">European freshwater eel</name>
    <name type="synonym">Muraena anguilla</name>
    <dbReference type="NCBI Taxonomy" id="7936"/>
    <lineage>
        <taxon>Eukaryota</taxon>
        <taxon>Metazoa</taxon>
        <taxon>Chordata</taxon>
        <taxon>Craniata</taxon>
        <taxon>Vertebrata</taxon>
        <taxon>Euteleostomi</taxon>
        <taxon>Actinopterygii</taxon>
        <taxon>Neopterygii</taxon>
        <taxon>Teleostei</taxon>
        <taxon>Anguilliformes</taxon>
        <taxon>Anguillidae</taxon>
        <taxon>Anguilla</taxon>
    </lineage>
</organism>
<reference evidence="1" key="2">
    <citation type="journal article" date="2015" name="Fish Shellfish Immunol.">
        <title>Early steps in the European eel (Anguilla anguilla)-Vibrio vulnificus interaction in the gills: Role of the RtxA13 toxin.</title>
        <authorList>
            <person name="Callol A."/>
            <person name="Pajuelo D."/>
            <person name="Ebbesson L."/>
            <person name="Teles M."/>
            <person name="MacKenzie S."/>
            <person name="Amaro C."/>
        </authorList>
    </citation>
    <scope>NUCLEOTIDE SEQUENCE</scope>
</reference>
<accession>A0A0E9STB0</accession>
<proteinExistence type="predicted"/>
<protein>
    <submittedName>
        <fullName evidence="1">Uncharacterized protein</fullName>
    </submittedName>
</protein>